<gene>
    <name evidence="1" type="ORF">CCACVL1_01017</name>
</gene>
<sequence>MALSFFAAEKGDLKAFHDTKIKGLDFENEELITPGGASMGWWPLF</sequence>
<evidence type="ECO:0000313" key="1">
    <source>
        <dbReference type="EMBL" id="OMP10100.1"/>
    </source>
</evidence>
<accession>A0A1R3KSP9</accession>
<dbReference type="EMBL" id="AWWV01002769">
    <property type="protein sequence ID" value="OMP10100.1"/>
    <property type="molecule type" value="Genomic_DNA"/>
</dbReference>
<dbReference type="AlphaFoldDB" id="A0A1R3KSP9"/>
<protein>
    <submittedName>
        <fullName evidence="1">Uncharacterized protein</fullName>
    </submittedName>
</protein>
<name>A0A1R3KSP9_COCAP</name>
<keyword evidence="2" id="KW-1185">Reference proteome</keyword>
<evidence type="ECO:0000313" key="2">
    <source>
        <dbReference type="Proteomes" id="UP000188268"/>
    </source>
</evidence>
<proteinExistence type="predicted"/>
<dbReference type="Gramene" id="OMP10100">
    <property type="protein sequence ID" value="OMP10100"/>
    <property type="gene ID" value="CCACVL1_01017"/>
</dbReference>
<comment type="caution">
    <text evidence="1">The sequence shown here is derived from an EMBL/GenBank/DDBJ whole genome shotgun (WGS) entry which is preliminary data.</text>
</comment>
<reference evidence="1 2" key="1">
    <citation type="submission" date="2013-09" db="EMBL/GenBank/DDBJ databases">
        <title>Corchorus capsularis genome sequencing.</title>
        <authorList>
            <person name="Alam M."/>
            <person name="Haque M.S."/>
            <person name="Islam M.S."/>
            <person name="Emdad E.M."/>
            <person name="Islam M.M."/>
            <person name="Ahmed B."/>
            <person name="Halim A."/>
            <person name="Hossen Q.M.M."/>
            <person name="Hossain M.Z."/>
            <person name="Ahmed R."/>
            <person name="Khan M.M."/>
            <person name="Islam R."/>
            <person name="Rashid M.M."/>
            <person name="Khan S.A."/>
            <person name="Rahman M.S."/>
            <person name="Alam M."/>
        </authorList>
    </citation>
    <scope>NUCLEOTIDE SEQUENCE [LARGE SCALE GENOMIC DNA]</scope>
    <source>
        <strain evidence="2">cv. CVL-1</strain>
        <tissue evidence="1">Whole seedling</tissue>
    </source>
</reference>
<organism evidence="1 2">
    <name type="scientific">Corchorus capsularis</name>
    <name type="common">Jute</name>
    <dbReference type="NCBI Taxonomy" id="210143"/>
    <lineage>
        <taxon>Eukaryota</taxon>
        <taxon>Viridiplantae</taxon>
        <taxon>Streptophyta</taxon>
        <taxon>Embryophyta</taxon>
        <taxon>Tracheophyta</taxon>
        <taxon>Spermatophyta</taxon>
        <taxon>Magnoliopsida</taxon>
        <taxon>eudicotyledons</taxon>
        <taxon>Gunneridae</taxon>
        <taxon>Pentapetalae</taxon>
        <taxon>rosids</taxon>
        <taxon>malvids</taxon>
        <taxon>Malvales</taxon>
        <taxon>Malvaceae</taxon>
        <taxon>Grewioideae</taxon>
        <taxon>Apeibeae</taxon>
        <taxon>Corchorus</taxon>
    </lineage>
</organism>
<dbReference type="Proteomes" id="UP000188268">
    <property type="component" value="Unassembled WGS sequence"/>
</dbReference>